<name>A0A8J7IK82_9NOST</name>
<evidence type="ECO:0000313" key="1">
    <source>
        <dbReference type="EMBL" id="MBH8576362.1"/>
    </source>
</evidence>
<keyword evidence="2" id="KW-1185">Reference proteome</keyword>
<comment type="caution">
    <text evidence="1">The sequence shown here is derived from an EMBL/GenBank/DDBJ whole genome shotgun (WGS) entry which is preliminary data.</text>
</comment>
<proteinExistence type="predicted"/>
<dbReference type="RefSeq" id="WP_214435093.1">
    <property type="nucleotide sequence ID" value="NZ_CAWPUQ010000155.1"/>
</dbReference>
<protein>
    <submittedName>
        <fullName evidence="1">Uncharacterized protein</fullName>
    </submittedName>
</protein>
<dbReference type="Proteomes" id="UP000662314">
    <property type="component" value="Unassembled WGS sequence"/>
</dbReference>
<reference evidence="1 2" key="1">
    <citation type="journal article" date="2021" name="Int. J. Syst. Evol. Microbiol.">
        <title>Amazonocrinis nigriterrae gen. nov., sp. nov., Atlanticothrix silvestris gen. nov., sp. nov. and Dendronalium phyllosphericum gen. nov., sp. nov., nostocacean cyanobacteria from Brazilian environments.</title>
        <authorList>
            <person name="Alvarenga D.O."/>
            <person name="Andreote A.P.D."/>
            <person name="Branco L.H.Z."/>
            <person name="Delbaje E."/>
            <person name="Cruz R.B."/>
            <person name="Varani A.M."/>
            <person name="Fiore M.F."/>
        </authorList>
    </citation>
    <scope>NUCLEOTIDE SEQUENCE [LARGE SCALE GENOMIC DNA]</scope>
    <source>
        <strain evidence="1 2">CENA369</strain>
    </source>
</reference>
<dbReference type="AlphaFoldDB" id="A0A8J7IK82"/>
<organism evidence="1 2">
    <name type="scientific">Dendronalium phyllosphericum CENA369</name>
    <dbReference type="NCBI Taxonomy" id="1725256"/>
    <lineage>
        <taxon>Bacteria</taxon>
        <taxon>Bacillati</taxon>
        <taxon>Cyanobacteriota</taxon>
        <taxon>Cyanophyceae</taxon>
        <taxon>Nostocales</taxon>
        <taxon>Nostocaceae</taxon>
        <taxon>Dendronalium</taxon>
        <taxon>Dendronalium phyllosphericum</taxon>
    </lineage>
</organism>
<dbReference type="EMBL" id="JAECZA010000228">
    <property type="protein sequence ID" value="MBH8576362.1"/>
    <property type="molecule type" value="Genomic_DNA"/>
</dbReference>
<evidence type="ECO:0000313" key="2">
    <source>
        <dbReference type="Proteomes" id="UP000662314"/>
    </source>
</evidence>
<sequence>MKRGNRKISGSDQVHAIAITAIFTHLNHSLKMSLTSRGDSAALASHRASESSTIHLCWWL</sequence>
<accession>A0A8J7IK82</accession>
<gene>
    <name evidence="1" type="ORF">I8752_25895</name>
</gene>